<keyword evidence="2" id="KW-1003">Cell membrane</keyword>
<dbReference type="PROSITE" id="PS51379">
    <property type="entry name" value="4FE4S_FER_2"/>
    <property type="match status" value="2"/>
</dbReference>
<accession>A0A918JEU9</accession>
<comment type="caution">
    <text evidence="15">The sequence shown here is derived from an EMBL/GenBank/DDBJ whole genome shotgun (WGS) entry which is preliminary data.</text>
</comment>
<keyword evidence="4" id="KW-0997">Cell inner membrane</keyword>
<evidence type="ECO:0000256" key="12">
    <source>
        <dbReference type="SAM" id="MobiDB-lite"/>
    </source>
</evidence>
<dbReference type="NCBIfam" id="TIGR01944">
    <property type="entry name" value="rnfB"/>
    <property type="match status" value="1"/>
</dbReference>
<dbReference type="InterPro" id="IPR010207">
    <property type="entry name" value="Elect_transpt_cplx_RnfB/RsxB"/>
</dbReference>
<evidence type="ECO:0000256" key="2">
    <source>
        <dbReference type="ARBA" id="ARBA00022475"/>
    </source>
</evidence>
<keyword evidence="10" id="KW-0411">Iron-sulfur</keyword>
<dbReference type="PANTHER" id="PTHR42859:SF3">
    <property type="entry name" value="ION-TRANSLOCATING OXIDOREDUCTASE COMPLEX SUBUNIT B"/>
    <property type="match status" value="1"/>
</dbReference>
<evidence type="ECO:0000256" key="1">
    <source>
        <dbReference type="ARBA" id="ARBA00022448"/>
    </source>
</evidence>
<evidence type="ECO:0000259" key="14">
    <source>
        <dbReference type="PROSITE" id="PS51656"/>
    </source>
</evidence>
<dbReference type="RefSeq" id="WP_189383706.1">
    <property type="nucleotide sequence ID" value="NZ_BAABFY010000002.1"/>
</dbReference>
<dbReference type="GO" id="GO:0051539">
    <property type="term" value="F:4 iron, 4 sulfur cluster binding"/>
    <property type="evidence" value="ECO:0007669"/>
    <property type="project" value="UniProtKB-KW"/>
</dbReference>
<evidence type="ECO:0000256" key="3">
    <source>
        <dbReference type="ARBA" id="ARBA00022485"/>
    </source>
</evidence>
<keyword evidence="8" id="KW-0249">Electron transport</keyword>
<dbReference type="EMBL" id="BMYS01000001">
    <property type="protein sequence ID" value="GGW76866.1"/>
    <property type="molecule type" value="Genomic_DNA"/>
</dbReference>
<name>A0A918JEU9_9BURK</name>
<keyword evidence="16" id="KW-1185">Reference proteome</keyword>
<feature type="region of interest" description="Disordered" evidence="12">
    <location>
        <begin position="179"/>
        <end position="203"/>
    </location>
</feature>
<feature type="domain" description="4Fe-4S ferredoxin-type" evidence="13">
    <location>
        <begin position="107"/>
        <end position="136"/>
    </location>
</feature>
<dbReference type="Proteomes" id="UP000608345">
    <property type="component" value="Unassembled WGS sequence"/>
</dbReference>
<evidence type="ECO:0000256" key="9">
    <source>
        <dbReference type="ARBA" id="ARBA00023004"/>
    </source>
</evidence>
<evidence type="ECO:0000256" key="7">
    <source>
        <dbReference type="ARBA" id="ARBA00022967"/>
    </source>
</evidence>
<dbReference type="InterPro" id="IPR017900">
    <property type="entry name" value="4Fe4S_Fe_S_CS"/>
</dbReference>
<sequence>MTSKSLLQKIDAILPQTQCTKCGYDGCKPYAQALVQQEASINRCPPGGSQGIQQLATLLQVPVLPLDPECGPEIPLQVAVIDEAHCIGCTLCIRACPVDAIIGANKFMHTVDPQLCTGCDLCVAPCPVDCISMVDANRTWTTADANAARDRHEQRAARLLKLSLQEEARLNQKSIQTATHSEELASLPTPPQPSGNEKTAEQLKKEAIALALQRARERRQQGIKKGPATP</sequence>
<reference evidence="15" key="1">
    <citation type="journal article" date="2014" name="Int. J. Syst. Evol. Microbiol.">
        <title>Complete genome sequence of Corynebacterium casei LMG S-19264T (=DSM 44701T), isolated from a smear-ripened cheese.</title>
        <authorList>
            <consortium name="US DOE Joint Genome Institute (JGI-PGF)"/>
            <person name="Walter F."/>
            <person name="Albersmeier A."/>
            <person name="Kalinowski J."/>
            <person name="Ruckert C."/>
        </authorList>
    </citation>
    <scope>NUCLEOTIDE SEQUENCE</scope>
    <source>
        <strain evidence="15">KCTC 23732</strain>
    </source>
</reference>
<dbReference type="Gene3D" id="1.10.15.40">
    <property type="entry name" value="Electron transport complex subunit B, putative Fe-S cluster"/>
    <property type="match status" value="1"/>
</dbReference>
<dbReference type="Pfam" id="PF14697">
    <property type="entry name" value="Fer4_21"/>
    <property type="match status" value="1"/>
</dbReference>
<keyword evidence="11" id="KW-0472">Membrane</keyword>
<evidence type="ECO:0000256" key="10">
    <source>
        <dbReference type="ARBA" id="ARBA00023014"/>
    </source>
</evidence>
<organism evidence="15 16">
    <name type="scientific">Advenella faeciporci</name>
    <dbReference type="NCBI Taxonomy" id="797535"/>
    <lineage>
        <taxon>Bacteria</taxon>
        <taxon>Pseudomonadati</taxon>
        <taxon>Pseudomonadota</taxon>
        <taxon>Betaproteobacteria</taxon>
        <taxon>Burkholderiales</taxon>
        <taxon>Alcaligenaceae</taxon>
    </lineage>
</organism>
<evidence type="ECO:0000256" key="4">
    <source>
        <dbReference type="ARBA" id="ARBA00022519"/>
    </source>
</evidence>
<evidence type="ECO:0000256" key="5">
    <source>
        <dbReference type="ARBA" id="ARBA00022723"/>
    </source>
</evidence>
<dbReference type="InterPro" id="IPR017896">
    <property type="entry name" value="4Fe4S_Fe-S-bd"/>
</dbReference>
<dbReference type="InterPro" id="IPR007202">
    <property type="entry name" value="4Fe-4S_dom"/>
</dbReference>
<feature type="domain" description="4Fe-4S" evidence="14">
    <location>
        <begin position="2"/>
        <end position="61"/>
    </location>
</feature>
<keyword evidence="7" id="KW-1278">Translocase</keyword>
<evidence type="ECO:0000256" key="11">
    <source>
        <dbReference type="ARBA" id="ARBA00023136"/>
    </source>
</evidence>
<dbReference type="Pfam" id="PF04060">
    <property type="entry name" value="FeS"/>
    <property type="match status" value="1"/>
</dbReference>
<reference evidence="15" key="2">
    <citation type="submission" date="2020-09" db="EMBL/GenBank/DDBJ databases">
        <authorList>
            <person name="Sun Q."/>
            <person name="Kim S."/>
        </authorList>
    </citation>
    <scope>NUCLEOTIDE SEQUENCE</scope>
    <source>
        <strain evidence="15">KCTC 23732</strain>
    </source>
</reference>
<evidence type="ECO:0000256" key="8">
    <source>
        <dbReference type="ARBA" id="ARBA00022982"/>
    </source>
</evidence>
<dbReference type="AlphaFoldDB" id="A0A918JEU9"/>
<keyword evidence="3" id="KW-0004">4Fe-4S</keyword>
<keyword evidence="1" id="KW-0813">Transport</keyword>
<evidence type="ECO:0000313" key="15">
    <source>
        <dbReference type="EMBL" id="GGW76866.1"/>
    </source>
</evidence>
<dbReference type="InterPro" id="IPR050294">
    <property type="entry name" value="RnfB_subfamily"/>
</dbReference>
<dbReference type="GO" id="GO:0046872">
    <property type="term" value="F:metal ion binding"/>
    <property type="evidence" value="ECO:0007669"/>
    <property type="project" value="UniProtKB-KW"/>
</dbReference>
<feature type="domain" description="4Fe-4S ferredoxin-type" evidence="13">
    <location>
        <begin position="77"/>
        <end position="106"/>
    </location>
</feature>
<proteinExistence type="predicted"/>
<keyword evidence="6" id="KW-0677">Repeat</keyword>
<gene>
    <name evidence="15" type="ORF">GCM10011450_03470</name>
</gene>
<dbReference type="GO" id="GO:0009055">
    <property type="term" value="F:electron transfer activity"/>
    <property type="evidence" value="ECO:0007669"/>
    <property type="project" value="InterPro"/>
</dbReference>
<dbReference type="Gene3D" id="3.30.70.20">
    <property type="match status" value="1"/>
</dbReference>
<evidence type="ECO:0000259" key="13">
    <source>
        <dbReference type="PROSITE" id="PS51379"/>
    </source>
</evidence>
<evidence type="ECO:0000256" key="6">
    <source>
        <dbReference type="ARBA" id="ARBA00022737"/>
    </source>
</evidence>
<dbReference type="NCBIfam" id="NF005415">
    <property type="entry name" value="PRK06991.1"/>
    <property type="match status" value="1"/>
</dbReference>
<keyword evidence="5" id="KW-0479">Metal-binding</keyword>
<protein>
    <submittedName>
        <fullName evidence="15">Ferredoxin</fullName>
    </submittedName>
</protein>
<dbReference type="SUPFAM" id="SSF54862">
    <property type="entry name" value="4Fe-4S ferredoxins"/>
    <property type="match status" value="1"/>
</dbReference>
<keyword evidence="9" id="KW-0408">Iron</keyword>
<dbReference type="PANTHER" id="PTHR42859">
    <property type="entry name" value="OXIDOREDUCTASE"/>
    <property type="match status" value="1"/>
</dbReference>
<evidence type="ECO:0000313" key="16">
    <source>
        <dbReference type="Proteomes" id="UP000608345"/>
    </source>
</evidence>
<dbReference type="PROSITE" id="PS00198">
    <property type="entry name" value="4FE4S_FER_1"/>
    <property type="match status" value="1"/>
</dbReference>
<dbReference type="PROSITE" id="PS51656">
    <property type="entry name" value="4FE4S"/>
    <property type="match status" value="1"/>
</dbReference>